<accession>A0A0U9H8X0</accession>
<feature type="region of interest" description="Disordered" evidence="1">
    <location>
        <begin position="1"/>
        <end position="31"/>
    </location>
</feature>
<proteinExistence type="predicted"/>
<dbReference type="Proteomes" id="UP000052946">
    <property type="component" value="Unassembled WGS sequence"/>
</dbReference>
<dbReference type="AlphaFoldDB" id="A0A0U9H8X0"/>
<evidence type="ECO:0000256" key="1">
    <source>
        <dbReference type="SAM" id="MobiDB-lite"/>
    </source>
</evidence>
<dbReference type="EMBL" id="BBXV01000027">
    <property type="protein sequence ID" value="GAQ18448.1"/>
    <property type="molecule type" value="Genomic_DNA"/>
</dbReference>
<organism evidence="2 3">
    <name type="scientific">Oceanobacillus picturae</name>
    <dbReference type="NCBI Taxonomy" id="171693"/>
    <lineage>
        <taxon>Bacteria</taxon>
        <taxon>Bacillati</taxon>
        <taxon>Bacillota</taxon>
        <taxon>Bacilli</taxon>
        <taxon>Bacillales</taxon>
        <taxon>Bacillaceae</taxon>
        <taxon>Oceanobacillus</taxon>
    </lineage>
</organism>
<reference evidence="3" key="1">
    <citation type="submission" date="2015-07" db="EMBL/GenBank/DDBJ databases">
        <title>Draft Genome Sequence of Oceanobacillus picturae Heshi-B3 that Was Isolated from Fermented Rice Bran with Aging Salted Mackerel, Which Was Named Heshiko as Traditional Fermented Seafood in Japan.</title>
        <authorList>
            <person name="Akuzawa S."/>
            <person name="Nakagawa J."/>
            <person name="Kanekatsu T."/>
            <person name="Kanesaki Y."/>
            <person name="Suzuki T."/>
        </authorList>
    </citation>
    <scope>NUCLEOTIDE SEQUENCE [LARGE SCALE GENOMIC DNA]</scope>
    <source>
        <strain evidence="3">Heshi-B3</strain>
    </source>
</reference>
<feature type="compositionally biased region" description="Basic and acidic residues" evidence="1">
    <location>
        <begin position="22"/>
        <end position="31"/>
    </location>
</feature>
<evidence type="ECO:0000313" key="2">
    <source>
        <dbReference type="EMBL" id="GAQ18448.1"/>
    </source>
</evidence>
<dbReference type="RefSeq" id="WP_082667714.1">
    <property type="nucleotide sequence ID" value="NZ_BBXV01000027.1"/>
</dbReference>
<evidence type="ECO:0000313" key="3">
    <source>
        <dbReference type="Proteomes" id="UP000052946"/>
    </source>
</evidence>
<gene>
    <name evidence="2" type="ORF">OPHB3_2388</name>
</gene>
<name>A0A0U9H8X0_9BACI</name>
<sequence length="231" mass="27819">MQPLKLIKSDPEKPDEDTYGEEMEKFPDTNKKPNKMVQLLQKLKHQRIVKKEFQKGMKEQGKKPKLLKQTSAILPFVQLNDEYILLKEGVMDIFQVQTKNIHALNDADLNYLLLNRAQFLRSYFRSFKEVILNFPTNTEVQRAYWLKKQQQAKNASRLKYIEQKLFEFEYLERERYNREFFMFIYADDKEELENRKSDCMQGMQSSFPLQRLSKNKKEQILFLLNNQNTQL</sequence>
<protein>
    <submittedName>
        <fullName evidence="2">Uncharacterized protein</fullName>
    </submittedName>
</protein>
<reference evidence="2 3" key="2">
    <citation type="journal article" date="2016" name="Genome Announc.">
        <title>Draft Genome Sequence of Oceanobacillus picturae Heshi-B3, Isolated from Fermented Rice Bran in a Traditional Japanese Seafood Dish.</title>
        <authorList>
            <person name="Akuzawa S."/>
            <person name="Nagaoka J."/>
            <person name="Kanekatsu M."/>
            <person name="Kanesaki Y."/>
            <person name="Suzuki T."/>
        </authorList>
    </citation>
    <scope>NUCLEOTIDE SEQUENCE [LARGE SCALE GENOMIC DNA]</scope>
    <source>
        <strain evidence="2 3">Heshi-B3</strain>
    </source>
</reference>
<comment type="caution">
    <text evidence="2">The sequence shown here is derived from an EMBL/GenBank/DDBJ whole genome shotgun (WGS) entry which is preliminary data.</text>
</comment>